<evidence type="ECO:0000313" key="2">
    <source>
        <dbReference type="Proteomes" id="UP000694251"/>
    </source>
</evidence>
<proteinExistence type="predicted"/>
<keyword evidence="2" id="KW-1185">Reference proteome</keyword>
<evidence type="ECO:0000313" key="1">
    <source>
        <dbReference type="EMBL" id="KAG7564079.1"/>
    </source>
</evidence>
<dbReference type="AlphaFoldDB" id="A0A8T1ZWH1"/>
<dbReference type="PANTHER" id="PTHR45023">
    <property type="match status" value="1"/>
</dbReference>
<dbReference type="Proteomes" id="UP000694251">
    <property type="component" value="Chromosome 10"/>
</dbReference>
<sequence>MNPFTQSADFMDLLTSQQETPFLQPSGFERDSPSIELGESEVPDFSTQWCEALSQNENIPTTRIPRKMNKWTSKEDVVLIYAWLNTRKDPIVGNDQRGKALGKRIATYFAASPNVSTLKQRLPSHFKQMWTIINEIVCMFVGSYQAATTQMTSGQNDDDLMKLAHQIYESDYKKKFMLENVWRELRHD</sequence>
<gene>
    <name evidence="1" type="ORF">ISN44_As10g008420</name>
</gene>
<dbReference type="EMBL" id="JAEFBJ010000010">
    <property type="protein sequence ID" value="KAG7564079.1"/>
    <property type="molecule type" value="Genomic_DNA"/>
</dbReference>
<name>A0A8T1ZWH1_ARASU</name>
<evidence type="ECO:0008006" key="3">
    <source>
        <dbReference type="Google" id="ProtNLM"/>
    </source>
</evidence>
<comment type="caution">
    <text evidence="1">The sequence shown here is derived from an EMBL/GenBank/DDBJ whole genome shotgun (WGS) entry which is preliminary data.</text>
</comment>
<dbReference type="PANTHER" id="PTHR45023:SF4">
    <property type="entry name" value="GLYCINE-RICH PROTEIN-RELATED"/>
    <property type="match status" value="1"/>
</dbReference>
<protein>
    <recommendedName>
        <fullName evidence="3">Myb-like domain-containing protein</fullName>
    </recommendedName>
</protein>
<accession>A0A8T1ZWH1</accession>
<dbReference type="OrthoDB" id="1110283at2759"/>
<reference evidence="1 2" key="1">
    <citation type="submission" date="2020-12" db="EMBL/GenBank/DDBJ databases">
        <title>Concerted genomic and epigenomic changes stabilize Arabidopsis allopolyploids.</title>
        <authorList>
            <person name="Chen Z."/>
        </authorList>
    </citation>
    <scope>NUCLEOTIDE SEQUENCE [LARGE SCALE GENOMIC DNA]</scope>
    <source>
        <strain evidence="1">As9502</strain>
        <tissue evidence="1">Leaf</tissue>
    </source>
</reference>
<organism evidence="1 2">
    <name type="scientific">Arabidopsis suecica</name>
    <name type="common">Swedish thale-cress</name>
    <name type="synonym">Cardaminopsis suecica</name>
    <dbReference type="NCBI Taxonomy" id="45249"/>
    <lineage>
        <taxon>Eukaryota</taxon>
        <taxon>Viridiplantae</taxon>
        <taxon>Streptophyta</taxon>
        <taxon>Embryophyta</taxon>
        <taxon>Tracheophyta</taxon>
        <taxon>Spermatophyta</taxon>
        <taxon>Magnoliopsida</taxon>
        <taxon>eudicotyledons</taxon>
        <taxon>Gunneridae</taxon>
        <taxon>Pentapetalae</taxon>
        <taxon>rosids</taxon>
        <taxon>malvids</taxon>
        <taxon>Brassicales</taxon>
        <taxon>Brassicaceae</taxon>
        <taxon>Camelineae</taxon>
        <taxon>Arabidopsis</taxon>
    </lineage>
</organism>